<evidence type="ECO:0000256" key="3">
    <source>
        <dbReference type="ARBA" id="ARBA00023315"/>
    </source>
</evidence>
<proteinExistence type="inferred from homology"/>
<feature type="non-terminal residue" evidence="8">
    <location>
        <position position="1"/>
    </location>
</feature>
<keyword evidence="9" id="KW-1185">Reference proteome</keyword>
<dbReference type="GO" id="GO:0005783">
    <property type="term" value="C:endoplasmic reticulum"/>
    <property type="evidence" value="ECO:0007669"/>
    <property type="project" value="TreeGrafter"/>
</dbReference>
<dbReference type="Proteomes" id="UP000736335">
    <property type="component" value="Unassembled WGS sequence"/>
</dbReference>
<evidence type="ECO:0000259" key="7">
    <source>
        <dbReference type="SMART" id="SM00563"/>
    </source>
</evidence>
<evidence type="ECO:0000313" key="9">
    <source>
        <dbReference type="Proteomes" id="UP000736335"/>
    </source>
</evidence>
<protein>
    <recommendedName>
        <fullName evidence="4">1-acyl-sn-glycerol-3-phosphate acyltransferase</fullName>
        <ecNumber evidence="4">2.3.1.51</ecNumber>
    </recommendedName>
</protein>
<reference evidence="8" key="2">
    <citation type="submission" date="2020-11" db="EMBL/GenBank/DDBJ databases">
        <authorList>
            <consortium name="DOE Joint Genome Institute"/>
            <person name="Kuo A."/>
            <person name="Miyauchi S."/>
            <person name="Kiss E."/>
            <person name="Drula E."/>
            <person name="Kohler A."/>
            <person name="Sanchez-Garcia M."/>
            <person name="Andreopoulos B."/>
            <person name="Barry K.W."/>
            <person name="Bonito G."/>
            <person name="Buee M."/>
            <person name="Carver A."/>
            <person name="Chen C."/>
            <person name="Cichocki N."/>
            <person name="Clum A."/>
            <person name="Culley D."/>
            <person name="Crous P.W."/>
            <person name="Fauchery L."/>
            <person name="Girlanda M."/>
            <person name="Hayes R."/>
            <person name="Keri Z."/>
            <person name="Labutti K."/>
            <person name="Lipzen A."/>
            <person name="Lombard V."/>
            <person name="Magnuson J."/>
            <person name="Maillard F."/>
            <person name="Morin E."/>
            <person name="Murat C."/>
            <person name="Nolan M."/>
            <person name="Ohm R."/>
            <person name="Pangilinan J."/>
            <person name="Pereira M."/>
            <person name="Perotto S."/>
            <person name="Peter M."/>
            <person name="Riley R."/>
            <person name="Sitrit Y."/>
            <person name="Stielow B."/>
            <person name="Szollosi G."/>
            <person name="Zifcakova L."/>
            <person name="Stursova M."/>
            <person name="Spatafora J.W."/>
            <person name="Tedersoo L."/>
            <person name="Vaario L.-M."/>
            <person name="Yamada A."/>
            <person name="Yan M."/>
            <person name="Wang P."/>
            <person name="Xu J."/>
            <person name="Bruns T."/>
            <person name="Baldrian P."/>
            <person name="Vilgalys R."/>
            <person name="Henrissat B."/>
            <person name="Grigoriev I.V."/>
            <person name="Hibbett D."/>
            <person name="Nagy L.G."/>
            <person name="Martin F.M."/>
        </authorList>
    </citation>
    <scope>NUCLEOTIDE SEQUENCE</scope>
    <source>
        <strain evidence="8">UH-Tt-Lm1</strain>
    </source>
</reference>
<feature type="transmembrane region" description="Helical" evidence="6">
    <location>
        <begin position="33"/>
        <end position="55"/>
    </location>
</feature>
<dbReference type="InterPro" id="IPR004552">
    <property type="entry name" value="AGP_acyltrans"/>
</dbReference>
<dbReference type="OrthoDB" id="202234at2759"/>
<evidence type="ECO:0000256" key="6">
    <source>
        <dbReference type="SAM" id="Phobius"/>
    </source>
</evidence>
<dbReference type="EMBL" id="WIUZ02000012">
    <property type="protein sequence ID" value="KAF9782307.1"/>
    <property type="molecule type" value="Genomic_DNA"/>
</dbReference>
<evidence type="ECO:0000256" key="4">
    <source>
        <dbReference type="RuleBase" id="RU361267"/>
    </source>
</evidence>
<feature type="domain" description="Phospholipid/glycerol acyltransferase" evidence="7">
    <location>
        <begin position="100"/>
        <end position="217"/>
    </location>
</feature>
<dbReference type="GO" id="GO:0003841">
    <property type="term" value="F:1-acylglycerol-3-phosphate O-acyltransferase activity"/>
    <property type="evidence" value="ECO:0007669"/>
    <property type="project" value="UniProtKB-UniRule"/>
</dbReference>
<keyword evidence="2 4" id="KW-0808">Transferase</keyword>
<keyword evidence="3 4" id="KW-0012">Acyltransferase</keyword>
<feature type="compositionally biased region" description="Polar residues" evidence="5">
    <location>
        <begin position="327"/>
        <end position="338"/>
    </location>
</feature>
<dbReference type="SMART" id="SM00563">
    <property type="entry name" value="PlsC"/>
    <property type="match status" value="1"/>
</dbReference>
<keyword evidence="4" id="KW-0443">Lipid metabolism</keyword>
<dbReference type="Pfam" id="PF01553">
    <property type="entry name" value="Acyltransferase"/>
    <property type="match status" value="1"/>
</dbReference>
<keyword evidence="6" id="KW-1133">Transmembrane helix</keyword>
<dbReference type="AlphaFoldDB" id="A0A9P6H989"/>
<comment type="domain">
    <text evidence="4">The HXXXXD motif is essential for acyltransferase activity and may constitute the binding site for the phosphate moiety of the glycerol-3-phosphate.</text>
</comment>
<dbReference type="GO" id="GO:0006654">
    <property type="term" value="P:phosphatidic acid biosynthetic process"/>
    <property type="evidence" value="ECO:0007669"/>
    <property type="project" value="TreeGrafter"/>
</dbReference>
<keyword evidence="6" id="KW-0812">Transmembrane</keyword>
<feature type="region of interest" description="Disordered" evidence="5">
    <location>
        <begin position="277"/>
        <end position="359"/>
    </location>
</feature>
<comment type="catalytic activity">
    <reaction evidence="4">
        <text>a 1-acyl-sn-glycero-3-phosphate + an acyl-CoA = a 1,2-diacyl-sn-glycero-3-phosphate + CoA</text>
        <dbReference type="Rhea" id="RHEA:19709"/>
        <dbReference type="ChEBI" id="CHEBI:57287"/>
        <dbReference type="ChEBI" id="CHEBI:57970"/>
        <dbReference type="ChEBI" id="CHEBI:58342"/>
        <dbReference type="ChEBI" id="CHEBI:58608"/>
        <dbReference type="EC" id="2.3.1.51"/>
    </reaction>
</comment>
<name>A0A9P6H989_9AGAM</name>
<dbReference type="PANTHER" id="PTHR10434">
    <property type="entry name" value="1-ACYL-SN-GLYCEROL-3-PHOSPHATE ACYLTRANSFERASE"/>
    <property type="match status" value="1"/>
</dbReference>
<organism evidence="8 9">
    <name type="scientific">Thelephora terrestris</name>
    <dbReference type="NCBI Taxonomy" id="56493"/>
    <lineage>
        <taxon>Eukaryota</taxon>
        <taxon>Fungi</taxon>
        <taxon>Dikarya</taxon>
        <taxon>Basidiomycota</taxon>
        <taxon>Agaricomycotina</taxon>
        <taxon>Agaricomycetes</taxon>
        <taxon>Thelephorales</taxon>
        <taxon>Thelephoraceae</taxon>
        <taxon>Thelephora</taxon>
    </lineage>
</organism>
<feature type="compositionally biased region" description="Polar residues" evidence="5">
    <location>
        <begin position="303"/>
        <end position="319"/>
    </location>
</feature>
<keyword evidence="6" id="KW-0472">Membrane</keyword>
<dbReference type="CDD" id="cd07989">
    <property type="entry name" value="LPLAT_AGPAT-like"/>
    <property type="match status" value="1"/>
</dbReference>
<dbReference type="GO" id="GO:0016020">
    <property type="term" value="C:membrane"/>
    <property type="evidence" value="ECO:0007669"/>
    <property type="project" value="InterPro"/>
</dbReference>
<accession>A0A9P6H989</accession>
<comment type="caution">
    <text evidence="8">The sequence shown here is derived from an EMBL/GenBank/DDBJ whole genome shotgun (WGS) entry which is preliminary data.</text>
</comment>
<evidence type="ECO:0000256" key="5">
    <source>
        <dbReference type="SAM" id="MobiDB-lite"/>
    </source>
</evidence>
<gene>
    <name evidence="8" type="ORF">BJ322DRAFT_1127265</name>
</gene>
<comment type="similarity">
    <text evidence="1 4">Belongs to the 1-acyl-sn-glycerol-3-phosphate acyltransferase family.</text>
</comment>
<dbReference type="NCBIfam" id="TIGR00530">
    <property type="entry name" value="AGP_acyltrn"/>
    <property type="match status" value="1"/>
</dbReference>
<keyword evidence="4" id="KW-0594">Phospholipid biosynthesis</keyword>
<reference evidence="8" key="1">
    <citation type="journal article" date="2020" name="Nat. Commun.">
        <title>Large-scale genome sequencing of mycorrhizal fungi provides insights into the early evolution of symbiotic traits.</title>
        <authorList>
            <person name="Miyauchi S."/>
            <person name="Kiss E."/>
            <person name="Kuo A."/>
            <person name="Drula E."/>
            <person name="Kohler A."/>
            <person name="Sanchez-Garcia M."/>
            <person name="Morin E."/>
            <person name="Andreopoulos B."/>
            <person name="Barry K.W."/>
            <person name="Bonito G."/>
            <person name="Buee M."/>
            <person name="Carver A."/>
            <person name="Chen C."/>
            <person name="Cichocki N."/>
            <person name="Clum A."/>
            <person name="Culley D."/>
            <person name="Crous P.W."/>
            <person name="Fauchery L."/>
            <person name="Girlanda M."/>
            <person name="Hayes R.D."/>
            <person name="Keri Z."/>
            <person name="LaButti K."/>
            <person name="Lipzen A."/>
            <person name="Lombard V."/>
            <person name="Magnuson J."/>
            <person name="Maillard F."/>
            <person name="Murat C."/>
            <person name="Nolan M."/>
            <person name="Ohm R.A."/>
            <person name="Pangilinan J."/>
            <person name="Pereira M.F."/>
            <person name="Perotto S."/>
            <person name="Peter M."/>
            <person name="Pfister S."/>
            <person name="Riley R."/>
            <person name="Sitrit Y."/>
            <person name="Stielow J.B."/>
            <person name="Szollosi G."/>
            <person name="Zifcakova L."/>
            <person name="Stursova M."/>
            <person name="Spatafora J.W."/>
            <person name="Tedersoo L."/>
            <person name="Vaario L.M."/>
            <person name="Yamada A."/>
            <person name="Yan M."/>
            <person name="Wang P."/>
            <person name="Xu J."/>
            <person name="Bruns T."/>
            <person name="Baldrian P."/>
            <person name="Vilgalys R."/>
            <person name="Dunand C."/>
            <person name="Henrissat B."/>
            <person name="Grigoriev I.V."/>
            <person name="Hibbett D."/>
            <person name="Nagy L.G."/>
            <person name="Martin F.M."/>
        </authorList>
    </citation>
    <scope>NUCLEOTIDE SEQUENCE</scope>
    <source>
        <strain evidence="8">UH-Tt-Lm1</strain>
    </source>
</reference>
<dbReference type="SUPFAM" id="SSF69593">
    <property type="entry name" value="Glycerol-3-phosphate (1)-acyltransferase"/>
    <property type="match status" value="1"/>
</dbReference>
<keyword evidence="4" id="KW-0444">Lipid biosynthesis</keyword>
<evidence type="ECO:0000256" key="1">
    <source>
        <dbReference type="ARBA" id="ARBA00008655"/>
    </source>
</evidence>
<dbReference type="PANTHER" id="PTHR10434:SF11">
    <property type="entry name" value="1-ACYL-SN-GLYCEROL-3-PHOSPHATE ACYLTRANSFERASE"/>
    <property type="match status" value="1"/>
</dbReference>
<evidence type="ECO:0000313" key="8">
    <source>
        <dbReference type="EMBL" id="KAF9782307.1"/>
    </source>
</evidence>
<sequence length="359" mass="39768">MWIVTALFKPLAYVSVPYLLLKYATDTNPTARYYFRVVAYYSALGLCSVWGMIVAMGMSLAGHRFDINWVVARSFYTLAGKLLDIKFVVEGEEHLDTRPAVLVGNHQSGLDILLLGRIFPKHASIMAKKELMWAPLLGGYLVASGAVFVDRRNNSTAVESLKAAGDFMKKNKTSLWLFPEGTRSMRKHHDLLPFKKGAFHTAVQAGIPITPVVCENYWRLYHKGHLEGGELKIRVLFVAPLLVLPPISTTGLTPADVGDLATRTREQMLQALRDISEPMDFQPQHPPKKDVIPASQTRDIREQTPTPNLPSIDTSPTFSRESDTEAELSTPSVSSSRMGGSENGVETEEDEGMVLVGRP</sequence>
<dbReference type="EC" id="2.3.1.51" evidence="4"/>
<dbReference type="InterPro" id="IPR002123">
    <property type="entry name" value="Plipid/glycerol_acylTrfase"/>
</dbReference>
<keyword evidence="4" id="KW-1208">Phospholipid metabolism</keyword>
<evidence type="ECO:0000256" key="2">
    <source>
        <dbReference type="ARBA" id="ARBA00022679"/>
    </source>
</evidence>